<protein>
    <recommendedName>
        <fullName evidence="1">non-specific serine/threonine protein kinase</fullName>
        <ecNumber evidence="1">2.7.11.1</ecNumber>
    </recommendedName>
</protein>
<proteinExistence type="predicted"/>
<dbReference type="OrthoDB" id="5979581at2759"/>
<dbReference type="PROSITE" id="PS50011">
    <property type="entry name" value="PROTEIN_KINASE_DOM"/>
    <property type="match status" value="1"/>
</dbReference>
<keyword evidence="5 10" id="KW-0418">Kinase</keyword>
<feature type="domain" description="Protein kinase" evidence="9">
    <location>
        <begin position="48"/>
        <end position="376"/>
    </location>
</feature>
<dbReference type="SMART" id="SM00220">
    <property type="entry name" value="S_TKc"/>
    <property type="match status" value="1"/>
</dbReference>
<evidence type="ECO:0000256" key="3">
    <source>
        <dbReference type="ARBA" id="ARBA00022679"/>
    </source>
</evidence>
<evidence type="ECO:0000256" key="8">
    <source>
        <dbReference type="ARBA" id="ARBA00048679"/>
    </source>
</evidence>
<evidence type="ECO:0000259" key="9">
    <source>
        <dbReference type="PROSITE" id="PS50011"/>
    </source>
</evidence>
<evidence type="ECO:0000256" key="7">
    <source>
        <dbReference type="ARBA" id="ARBA00047899"/>
    </source>
</evidence>
<keyword evidence="2" id="KW-0723">Serine/threonine-protein kinase</keyword>
<dbReference type="SUPFAM" id="SSF56112">
    <property type="entry name" value="Protein kinase-like (PK-like)"/>
    <property type="match status" value="1"/>
</dbReference>
<dbReference type="InterPro" id="IPR011009">
    <property type="entry name" value="Kinase-like_dom_sf"/>
</dbReference>
<keyword evidence="6" id="KW-0067">ATP-binding</keyword>
<organism evidence="10 11">
    <name type="scientific">Sistotremastrum suecicum HHB10207 ss-3</name>
    <dbReference type="NCBI Taxonomy" id="1314776"/>
    <lineage>
        <taxon>Eukaryota</taxon>
        <taxon>Fungi</taxon>
        <taxon>Dikarya</taxon>
        <taxon>Basidiomycota</taxon>
        <taxon>Agaricomycotina</taxon>
        <taxon>Agaricomycetes</taxon>
        <taxon>Sistotremastrales</taxon>
        <taxon>Sistotremastraceae</taxon>
        <taxon>Sistotremastrum</taxon>
    </lineage>
</organism>
<evidence type="ECO:0000256" key="4">
    <source>
        <dbReference type="ARBA" id="ARBA00022741"/>
    </source>
</evidence>
<dbReference type="PANTHER" id="PTHR47634:SF9">
    <property type="entry name" value="PROTEIN KINASE DOMAIN-CONTAINING PROTEIN-RELATED"/>
    <property type="match status" value="1"/>
</dbReference>
<dbReference type="GO" id="GO:0005524">
    <property type="term" value="F:ATP binding"/>
    <property type="evidence" value="ECO:0007669"/>
    <property type="project" value="UniProtKB-KW"/>
</dbReference>
<reference evidence="10 11" key="1">
    <citation type="journal article" date="2016" name="Mol. Biol. Evol.">
        <title>Comparative Genomics of Early-Diverging Mushroom-Forming Fungi Provides Insights into the Origins of Lignocellulose Decay Capabilities.</title>
        <authorList>
            <person name="Nagy L.G."/>
            <person name="Riley R."/>
            <person name="Tritt A."/>
            <person name="Adam C."/>
            <person name="Daum C."/>
            <person name="Floudas D."/>
            <person name="Sun H."/>
            <person name="Yadav J.S."/>
            <person name="Pangilinan J."/>
            <person name="Larsson K.H."/>
            <person name="Matsuura K."/>
            <person name="Barry K."/>
            <person name="Labutti K."/>
            <person name="Kuo R."/>
            <person name="Ohm R.A."/>
            <person name="Bhattacharya S.S."/>
            <person name="Shirouzu T."/>
            <person name="Yoshinaga Y."/>
            <person name="Martin F.M."/>
            <person name="Grigoriev I.V."/>
            <person name="Hibbett D.S."/>
        </authorList>
    </citation>
    <scope>NUCLEOTIDE SEQUENCE [LARGE SCALE GENOMIC DNA]</scope>
    <source>
        <strain evidence="10 11">HHB10207 ss-3</strain>
    </source>
</reference>
<dbReference type="InterPro" id="IPR000719">
    <property type="entry name" value="Prot_kinase_dom"/>
</dbReference>
<dbReference type="Gene3D" id="1.10.510.10">
    <property type="entry name" value="Transferase(Phosphotransferase) domain 1"/>
    <property type="match status" value="1"/>
</dbReference>
<accession>A0A166FA33</accession>
<dbReference type="Pfam" id="PF00069">
    <property type="entry name" value="Pkinase"/>
    <property type="match status" value="1"/>
</dbReference>
<dbReference type="STRING" id="1314776.A0A166FA33"/>
<name>A0A166FA33_9AGAM</name>
<dbReference type="EMBL" id="KV428032">
    <property type="protein sequence ID" value="KZT40440.1"/>
    <property type="molecule type" value="Genomic_DNA"/>
</dbReference>
<gene>
    <name evidence="10" type="ORF">SISSUDRAFT_1060221</name>
</gene>
<dbReference type="EC" id="2.7.11.1" evidence="1"/>
<evidence type="ECO:0000256" key="5">
    <source>
        <dbReference type="ARBA" id="ARBA00022777"/>
    </source>
</evidence>
<dbReference type="AlphaFoldDB" id="A0A166FA33"/>
<sequence>MLNETRGQKFYFKCAESEDLANYTEGGYHPIHLGDVIPRSAEHSKARYRIIYKLGHNRHSTMWLGICLEDTAHYVVLDVGISRLRNRDNELEIIASASSSSTQDQGCQNILKILDQFKITGPNGCHTTTGRLGYVHGAISHKAFFLKMRKTKPDQFKSLRARMAAPDCRPVLMAGVASEPHRHPKYACAPAHPLDALPSFFIDVGVEDVCILLSCFADAFQTRANGAGRFSDSGNMCMPPDMIIFQKPCSPASDIWALGCTLYYMITGSLIAVPGSTAQEQLKSTVDNLGPLPIDWWNASPTKPYELSSSDDLQVSSSITWQKLQEHYLEIRVDRSAGTQSPQQDADDLVQLIRSMLSYDPETRPTIRDCLNHPWFACIV</sequence>
<dbReference type="Gene3D" id="3.30.200.20">
    <property type="entry name" value="Phosphorylase Kinase, domain 1"/>
    <property type="match status" value="1"/>
</dbReference>
<comment type="catalytic activity">
    <reaction evidence="8">
        <text>L-seryl-[protein] + ATP = O-phospho-L-seryl-[protein] + ADP + H(+)</text>
        <dbReference type="Rhea" id="RHEA:17989"/>
        <dbReference type="Rhea" id="RHEA-COMP:9863"/>
        <dbReference type="Rhea" id="RHEA-COMP:11604"/>
        <dbReference type="ChEBI" id="CHEBI:15378"/>
        <dbReference type="ChEBI" id="CHEBI:29999"/>
        <dbReference type="ChEBI" id="CHEBI:30616"/>
        <dbReference type="ChEBI" id="CHEBI:83421"/>
        <dbReference type="ChEBI" id="CHEBI:456216"/>
        <dbReference type="EC" id="2.7.11.1"/>
    </reaction>
</comment>
<evidence type="ECO:0000313" key="10">
    <source>
        <dbReference type="EMBL" id="KZT40440.1"/>
    </source>
</evidence>
<dbReference type="GO" id="GO:0004674">
    <property type="term" value="F:protein serine/threonine kinase activity"/>
    <property type="evidence" value="ECO:0007669"/>
    <property type="project" value="UniProtKB-KW"/>
</dbReference>
<evidence type="ECO:0000256" key="2">
    <source>
        <dbReference type="ARBA" id="ARBA00022527"/>
    </source>
</evidence>
<keyword evidence="11" id="KW-1185">Reference proteome</keyword>
<dbReference type="GO" id="GO:0050684">
    <property type="term" value="P:regulation of mRNA processing"/>
    <property type="evidence" value="ECO:0007669"/>
    <property type="project" value="TreeGrafter"/>
</dbReference>
<evidence type="ECO:0000256" key="6">
    <source>
        <dbReference type="ARBA" id="ARBA00022840"/>
    </source>
</evidence>
<comment type="catalytic activity">
    <reaction evidence="7">
        <text>L-threonyl-[protein] + ATP = O-phospho-L-threonyl-[protein] + ADP + H(+)</text>
        <dbReference type="Rhea" id="RHEA:46608"/>
        <dbReference type="Rhea" id="RHEA-COMP:11060"/>
        <dbReference type="Rhea" id="RHEA-COMP:11605"/>
        <dbReference type="ChEBI" id="CHEBI:15378"/>
        <dbReference type="ChEBI" id="CHEBI:30013"/>
        <dbReference type="ChEBI" id="CHEBI:30616"/>
        <dbReference type="ChEBI" id="CHEBI:61977"/>
        <dbReference type="ChEBI" id="CHEBI:456216"/>
        <dbReference type="EC" id="2.7.11.1"/>
    </reaction>
</comment>
<keyword evidence="3" id="KW-0808">Transferase</keyword>
<dbReference type="Proteomes" id="UP000076798">
    <property type="component" value="Unassembled WGS sequence"/>
</dbReference>
<evidence type="ECO:0000256" key="1">
    <source>
        <dbReference type="ARBA" id="ARBA00012513"/>
    </source>
</evidence>
<dbReference type="PANTHER" id="PTHR47634">
    <property type="entry name" value="PROTEIN KINASE DOMAIN-CONTAINING PROTEIN-RELATED"/>
    <property type="match status" value="1"/>
</dbReference>
<dbReference type="InterPro" id="IPR051334">
    <property type="entry name" value="SRPK"/>
</dbReference>
<dbReference type="GO" id="GO:0000245">
    <property type="term" value="P:spliceosomal complex assembly"/>
    <property type="evidence" value="ECO:0007669"/>
    <property type="project" value="TreeGrafter"/>
</dbReference>
<evidence type="ECO:0000313" key="11">
    <source>
        <dbReference type="Proteomes" id="UP000076798"/>
    </source>
</evidence>
<keyword evidence="4" id="KW-0547">Nucleotide-binding</keyword>